<dbReference type="GO" id="GO:0050511">
    <property type="term" value="F:undecaprenyldiphospho-muramoylpentapeptide beta-N-acetylglucosaminyltransferase activity"/>
    <property type="evidence" value="ECO:0007669"/>
    <property type="project" value="UniProtKB-UniRule"/>
</dbReference>
<dbReference type="GO" id="GO:0005886">
    <property type="term" value="C:plasma membrane"/>
    <property type="evidence" value="ECO:0007669"/>
    <property type="project" value="UniProtKB-SubCell"/>
</dbReference>
<evidence type="ECO:0000256" key="1">
    <source>
        <dbReference type="ARBA" id="ARBA00022475"/>
    </source>
</evidence>
<dbReference type="Proteomes" id="UP000264693">
    <property type="component" value="Chromosome"/>
</dbReference>
<gene>
    <name evidence="10 13" type="primary">murG</name>
    <name evidence="13" type="ORF">AMRN_2347</name>
    <name evidence="14" type="ORF">CPH92_04010</name>
</gene>
<reference evidence="14" key="2">
    <citation type="submission" date="2017-09" db="EMBL/GenBank/DDBJ databases">
        <authorList>
            <person name="Perez-Cataluna A."/>
            <person name="Figueras M.J."/>
            <person name="Salas-Masso N."/>
        </authorList>
    </citation>
    <scope>NUCLEOTIDE SEQUENCE</scope>
    <source>
        <strain evidence="14">CECT 7727</strain>
    </source>
</reference>
<reference evidence="13 16" key="3">
    <citation type="submission" date="2018-08" db="EMBL/GenBank/DDBJ databases">
        <title>Complete genome of the Arcobacter marinus type strain JCM 15502.</title>
        <authorList>
            <person name="Miller W.G."/>
            <person name="Yee E."/>
            <person name="Huynh S."/>
            <person name="Parker C.T."/>
        </authorList>
    </citation>
    <scope>NUCLEOTIDE SEQUENCE [LARGE SCALE GENOMIC DNA]</scope>
    <source>
        <strain evidence="13 16">JCM 15502</strain>
    </source>
</reference>
<dbReference type="Gene3D" id="3.40.50.2000">
    <property type="entry name" value="Glycogen Phosphorylase B"/>
    <property type="match status" value="2"/>
</dbReference>
<dbReference type="EC" id="2.4.1.227" evidence="10"/>
<dbReference type="Pfam" id="PF04101">
    <property type="entry name" value="Glyco_tran_28_C"/>
    <property type="match status" value="1"/>
</dbReference>
<evidence type="ECO:0000256" key="7">
    <source>
        <dbReference type="ARBA" id="ARBA00023136"/>
    </source>
</evidence>
<feature type="binding site" evidence="10">
    <location>
        <position position="280"/>
    </location>
    <ligand>
        <name>UDP-N-acetyl-alpha-D-glucosamine</name>
        <dbReference type="ChEBI" id="CHEBI:57705"/>
    </ligand>
</feature>
<dbReference type="GO" id="GO:0071555">
    <property type="term" value="P:cell wall organization"/>
    <property type="evidence" value="ECO:0007669"/>
    <property type="project" value="UniProtKB-KW"/>
</dbReference>
<dbReference type="PANTHER" id="PTHR21015:SF22">
    <property type="entry name" value="GLYCOSYLTRANSFERASE"/>
    <property type="match status" value="1"/>
</dbReference>
<evidence type="ECO:0000313" key="13">
    <source>
        <dbReference type="EMBL" id="AXX88054.1"/>
    </source>
</evidence>
<evidence type="ECO:0000256" key="2">
    <source>
        <dbReference type="ARBA" id="ARBA00022618"/>
    </source>
</evidence>
<dbReference type="InterPro" id="IPR004276">
    <property type="entry name" value="GlycoTrans_28_N"/>
</dbReference>
<feature type="domain" description="Glycosyltransferase family 28 N-terminal" evidence="11">
    <location>
        <begin position="5"/>
        <end position="145"/>
    </location>
</feature>
<keyword evidence="9 10" id="KW-0961">Cell wall biogenesis/degradation</keyword>
<keyword evidence="5 10" id="KW-0133">Cell shape</keyword>
<keyword evidence="7 10" id="KW-0472">Membrane</keyword>
<dbReference type="CDD" id="cd03785">
    <property type="entry name" value="GT28_MurG"/>
    <property type="match status" value="1"/>
</dbReference>
<dbReference type="Proteomes" id="UP000224740">
    <property type="component" value="Unassembled WGS sequence"/>
</dbReference>
<keyword evidence="1 10" id="KW-1003">Cell membrane</keyword>
<evidence type="ECO:0000256" key="4">
    <source>
        <dbReference type="ARBA" id="ARBA00022679"/>
    </source>
</evidence>
<keyword evidence="15" id="KW-1185">Reference proteome</keyword>
<dbReference type="EMBL" id="NXAO01000015">
    <property type="protein sequence ID" value="PHO16102.1"/>
    <property type="molecule type" value="Genomic_DNA"/>
</dbReference>
<dbReference type="InterPro" id="IPR006009">
    <property type="entry name" value="GlcNAc_MurG"/>
</dbReference>
<keyword evidence="3 10" id="KW-0328">Glycosyltransferase</keyword>
<proteinExistence type="inferred from homology"/>
<dbReference type="Pfam" id="PF03033">
    <property type="entry name" value="Glyco_transf_28"/>
    <property type="match status" value="1"/>
</dbReference>
<feature type="binding site" evidence="10">
    <location>
        <position position="182"/>
    </location>
    <ligand>
        <name>UDP-N-acetyl-alpha-D-glucosamine</name>
        <dbReference type="ChEBI" id="CHEBI:57705"/>
    </ligand>
</feature>
<comment type="subcellular location">
    <subcellularLocation>
        <location evidence="10">Cell membrane</location>
        <topology evidence="10">Peripheral membrane protein</topology>
        <orientation evidence="10">Cytoplasmic side</orientation>
    </subcellularLocation>
</comment>
<keyword evidence="2 10" id="KW-0132">Cell division</keyword>
<dbReference type="AlphaFoldDB" id="A0A347TN76"/>
<keyword evidence="4 10" id="KW-0808">Transferase</keyword>
<dbReference type="InterPro" id="IPR007235">
    <property type="entry name" value="Glyco_trans_28_C"/>
</dbReference>
<evidence type="ECO:0000259" key="11">
    <source>
        <dbReference type="Pfam" id="PF03033"/>
    </source>
</evidence>
<evidence type="ECO:0000313" key="16">
    <source>
        <dbReference type="Proteomes" id="UP000264693"/>
    </source>
</evidence>
<keyword evidence="6 10" id="KW-0573">Peptidoglycan synthesis</keyword>
<sequence length="343" mass="38269">MKGTVVITGGGTGGHLKVAKAFVDEFHKRGISPIFIGSTTGQDEQWFKNERKVKKAFFLDTKGVVDKNLIGKSKAIFQIVKEVNHCLNIFDKTEVKTVISVGGFSAAPATFASILSFACKLYIHEQNSKMGKLNEITSRFATEIFSSYLDDSKIKDYPVSSEFFDNARVRHEIETIIFLGGSQGARAINDFALSVALKLDELGIKIIHQTGKADFQRVKSKYDELNLDVDVFDFTDDISKKMSLADFAISRSGASTLWELAANSLPTLFVPYPYAAKDHQYYNAKFLKDKKLCFVCRERNLKPEVIDKILKADIKSMSKGLIDSIGYNAIESIVDVIIENNQK</sequence>
<dbReference type="PANTHER" id="PTHR21015">
    <property type="entry name" value="UDP-N-ACETYLGLUCOSAMINE--N-ACETYLMURAMYL-(PENTAPEPTIDE) PYROPHOSPHORYL-UNDECAPRENOL N-ACETYLGLUCOSAMINE TRANSFERASE 1"/>
    <property type="match status" value="1"/>
</dbReference>
<dbReference type="EMBL" id="CP032101">
    <property type="protein sequence ID" value="AXX88054.1"/>
    <property type="molecule type" value="Genomic_DNA"/>
</dbReference>
<dbReference type="GO" id="GO:0009252">
    <property type="term" value="P:peptidoglycan biosynthetic process"/>
    <property type="evidence" value="ECO:0007669"/>
    <property type="project" value="UniProtKB-UniRule"/>
</dbReference>
<comment type="caution">
    <text evidence="10">Lacks conserved residue(s) required for the propagation of feature annotation.</text>
</comment>
<dbReference type="UniPathway" id="UPA00219"/>
<accession>A0A347TN76</accession>
<dbReference type="GO" id="GO:0051301">
    <property type="term" value="P:cell division"/>
    <property type="evidence" value="ECO:0007669"/>
    <property type="project" value="UniProtKB-KW"/>
</dbReference>
<evidence type="ECO:0000256" key="6">
    <source>
        <dbReference type="ARBA" id="ARBA00022984"/>
    </source>
</evidence>
<evidence type="ECO:0000313" key="15">
    <source>
        <dbReference type="Proteomes" id="UP000224740"/>
    </source>
</evidence>
<evidence type="ECO:0000313" key="14">
    <source>
        <dbReference type="EMBL" id="PHO16102.1"/>
    </source>
</evidence>
<dbReference type="GO" id="GO:0008360">
    <property type="term" value="P:regulation of cell shape"/>
    <property type="evidence" value="ECO:0007669"/>
    <property type="project" value="UniProtKB-KW"/>
</dbReference>
<keyword evidence="8 10" id="KW-0131">Cell cycle</keyword>
<evidence type="ECO:0000256" key="5">
    <source>
        <dbReference type="ARBA" id="ARBA00022960"/>
    </source>
</evidence>
<dbReference type="RefSeq" id="WP_099310481.1">
    <property type="nucleotide sequence ID" value="NZ_CP032101.1"/>
</dbReference>
<evidence type="ECO:0000256" key="9">
    <source>
        <dbReference type="ARBA" id="ARBA00023316"/>
    </source>
</evidence>
<name>A0A347TN76_9BACT</name>
<protein>
    <recommendedName>
        <fullName evidence="10">UDP-N-acetylglucosamine--N-acetylmuramyl-(pentapeptide) pyrophosphoryl-undecaprenol N-acetylglucosamine transferase</fullName>
        <ecNumber evidence="10">2.4.1.227</ecNumber>
    </recommendedName>
    <alternativeName>
        <fullName evidence="10">Undecaprenyl-PP-MurNAc-pentapeptide-UDPGlcNAc GlcNAc transferase</fullName>
    </alternativeName>
</protein>
<comment type="similarity">
    <text evidence="10">Belongs to the glycosyltransferase 28 family. MurG subfamily.</text>
</comment>
<evidence type="ECO:0000256" key="10">
    <source>
        <dbReference type="HAMAP-Rule" id="MF_00033"/>
    </source>
</evidence>
<comment type="catalytic activity">
    <reaction evidence="10">
        <text>di-trans,octa-cis-undecaprenyl diphospho-N-acetyl-alpha-D-muramoyl-L-alanyl-D-glutamyl-meso-2,6-diaminopimeloyl-D-alanyl-D-alanine + UDP-N-acetyl-alpha-D-glucosamine = di-trans,octa-cis-undecaprenyl diphospho-[N-acetyl-alpha-D-glucosaminyl-(1-&gt;4)]-N-acetyl-alpha-D-muramoyl-L-alanyl-D-glutamyl-meso-2,6-diaminopimeloyl-D-alanyl-D-alanine + UDP + H(+)</text>
        <dbReference type="Rhea" id="RHEA:31227"/>
        <dbReference type="ChEBI" id="CHEBI:15378"/>
        <dbReference type="ChEBI" id="CHEBI:57705"/>
        <dbReference type="ChEBI" id="CHEBI:58223"/>
        <dbReference type="ChEBI" id="CHEBI:61387"/>
        <dbReference type="ChEBI" id="CHEBI:61388"/>
        <dbReference type="EC" id="2.4.1.227"/>
    </reaction>
</comment>
<evidence type="ECO:0000256" key="8">
    <source>
        <dbReference type="ARBA" id="ARBA00023306"/>
    </source>
</evidence>
<comment type="function">
    <text evidence="10">Cell wall formation. Catalyzes the transfer of a GlcNAc subunit on undecaprenyl-pyrophosphoryl-MurNAc-pentapeptide (lipid intermediate I) to form undecaprenyl-pyrophosphoryl-MurNAc-(pentapeptide)GlcNAc (lipid intermediate II).</text>
</comment>
<comment type="pathway">
    <text evidence="10">Cell wall biogenesis; peptidoglycan biosynthesis.</text>
</comment>
<dbReference type="GO" id="GO:0005975">
    <property type="term" value="P:carbohydrate metabolic process"/>
    <property type="evidence" value="ECO:0007669"/>
    <property type="project" value="InterPro"/>
</dbReference>
<dbReference type="SUPFAM" id="SSF53756">
    <property type="entry name" value="UDP-Glycosyltransferase/glycogen phosphorylase"/>
    <property type="match status" value="1"/>
</dbReference>
<dbReference type="HAMAP" id="MF_00033">
    <property type="entry name" value="MurG"/>
    <property type="match status" value="1"/>
</dbReference>
<reference evidence="15" key="1">
    <citation type="submission" date="2017-09" db="EMBL/GenBank/DDBJ databases">
        <title>Arcobacter canalis sp. nov., a new species isolated from a water canal contaminated with urban sewage.</title>
        <authorList>
            <person name="Perez-Cataluna A."/>
            <person name="Salas-Masso N."/>
            <person name="Figueras M.J."/>
        </authorList>
    </citation>
    <scope>NUCLEOTIDE SEQUENCE [LARGE SCALE GENOMIC DNA]</scope>
    <source>
        <strain evidence="15">CECT 7727</strain>
    </source>
</reference>
<dbReference type="KEGG" id="amar:AMRN_2347"/>
<feature type="domain" description="Glycosyl transferase family 28 C-terminal" evidence="12">
    <location>
        <begin position="175"/>
        <end position="312"/>
    </location>
</feature>
<feature type="binding site" evidence="10">
    <location>
        <begin position="12"/>
        <end position="14"/>
    </location>
    <ligand>
        <name>UDP-N-acetyl-alpha-D-glucosamine</name>
        <dbReference type="ChEBI" id="CHEBI:57705"/>
    </ligand>
</feature>
<feature type="binding site" evidence="10">
    <location>
        <position position="127"/>
    </location>
    <ligand>
        <name>UDP-N-acetyl-alpha-D-glucosamine</name>
        <dbReference type="ChEBI" id="CHEBI:57705"/>
    </ligand>
</feature>
<organism evidence="13 16">
    <name type="scientific">Malaciobacter marinus</name>
    <dbReference type="NCBI Taxonomy" id="505249"/>
    <lineage>
        <taxon>Bacteria</taxon>
        <taxon>Pseudomonadati</taxon>
        <taxon>Campylobacterota</taxon>
        <taxon>Epsilonproteobacteria</taxon>
        <taxon>Campylobacterales</taxon>
        <taxon>Arcobacteraceae</taxon>
        <taxon>Malaciobacter</taxon>
    </lineage>
</organism>
<evidence type="ECO:0000256" key="3">
    <source>
        <dbReference type="ARBA" id="ARBA00022676"/>
    </source>
</evidence>
<evidence type="ECO:0000259" key="12">
    <source>
        <dbReference type="Pfam" id="PF04101"/>
    </source>
</evidence>